<accession>A0AAD2DHK0</accession>
<dbReference type="EMBL" id="CAMTCP010000298">
    <property type="protein sequence ID" value="CAI3697665.1"/>
    <property type="molecule type" value="Genomic_DNA"/>
</dbReference>
<evidence type="ECO:0000313" key="2">
    <source>
        <dbReference type="Proteomes" id="UP001189143"/>
    </source>
</evidence>
<protein>
    <submittedName>
        <fullName evidence="1">Uncharacterized protein</fullName>
    </submittedName>
</protein>
<comment type="caution">
    <text evidence="1">The sequence shown here is derived from an EMBL/GenBank/DDBJ whole genome shotgun (WGS) entry which is preliminary data.</text>
</comment>
<dbReference type="Proteomes" id="UP001189143">
    <property type="component" value="Unassembled WGS sequence"/>
</dbReference>
<name>A0AAD2DHK0_9CLOT</name>
<proteinExistence type="predicted"/>
<dbReference type="AlphaFoldDB" id="A0AAD2DHK0"/>
<organism evidence="1 2">
    <name type="scientific">Clostridium neonatale</name>
    <dbReference type="NCBI Taxonomy" id="137838"/>
    <lineage>
        <taxon>Bacteria</taxon>
        <taxon>Bacillati</taxon>
        <taxon>Bacillota</taxon>
        <taxon>Clostridia</taxon>
        <taxon>Eubacteriales</taxon>
        <taxon>Clostridiaceae</taxon>
        <taxon>Clostridium</taxon>
    </lineage>
</organism>
<gene>
    <name evidence="1" type="ORF">CNEO2_950013</name>
</gene>
<sequence length="83" mass="9682">MKTPFCSLGRPDLVAIILFSEIVHPFVALNGLLREVFLGRTDPKTSDPFFPMTPGILTARTSPFLYLEYHRLDRWFWKAFSYE</sequence>
<reference evidence="1" key="1">
    <citation type="submission" date="2022-10" db="EMBL/GenBank/DDBJ databases">
        <authorList>
            <person name="Aires J."/>
            <person name="Mesa V."/>
        </authorList>
    </citation>
    <scope>NUCLEOTIDE SEQUENCE</scope>
    <source>
        <strain evidence="1">Clostridium neonatale JD116</strain>
    </source>
</reference>
<evidence type="ECO:0000313" key="1">
    <source>
        <dbReference type="EMBL" id="CAI3697665.1"/>
    </source>
</evidence>